<name>A0AAE0AUM1_9ROSI</name>
<sequence>MTNYYGKKNHAIISLSAFPNFNKLPNVEKITQALSTVTKSMHKITNWPYPEGPLLSTSEKNCPDTHLLCWSFEPEMTLESNLSISTRRLELIVIALQASF</sequence>
<gene>
    <name evidence="1" type="ORF">Dsin_011158</name>
</gene>
<comment type="caution">
    <text evidence="1">The sequence shown here is derived from an EMBL/GenBank/DDBJ whole genome shotgun (WGS) entry which is preliminary data.</text>
</comment>
<evidence type="ECO:0000313" key="2">
    <source>
        <dbReference type="Proteomes" id="UP001281410"/>
    </source>
</evidence>
<evidence type="ECO:0000313" key="1">
    <source>
        <dbReference type="EMBL" id="KAK3224133.1"/>
    </source>
</evidence>
<dbReference type="Proteomes" id="UP001281410">
    <property type="component" value="Unassembled WGS sequence"/>
</dbReference>
<accession>A0AAE0AUM1</accession>
<reference evidence="1" key="1">
    <citation type="journal article" date="2023" name="Plant J.">
        <title>Genome sequences and population genomics provide insights into the demographic history, inbreeding, and mutation load of two 'living fossil' tree species of Dipteronia.</title>
        <authorList>
            <person name="Feng Y."/>
            <person name="Comes H.P."/>
            <person name="Chen J."/>
            <person name="Zhu S."/>
            <person name="Lu R."/>
            <person name="Zhang X."/>
            <person name="Li P."/>
            <person name="Qiu J."/>
            <person name="Olsen K.M."/>
            <person name="Qiu Y."/>
        </authorList>
    </citation>
    <scope>NUCLEOTIDE SEQUENCE</scope>
    <source>
        <strain evidence="1">NBL</strain>
    </source>
</reference>
<dbReference type="EMBL" id="JANJYJ010000003">
    <property type="protein sequence ID" value="KAK3224133.1"/>
    <property type="molecule type" value="Genomic_DNA"/>
</dbReference>
<organism evidence="1 2">
    <name type="scientific">Dipteronia sinensis</name>
    <dbReference type="NCBI Taxonomy" id="43782"/>
    <lineage>
        <taxon>Eukaryota</taxon>
        <taxon>Viridiplantae</taxon>
        <taxon>Streptophyta</taxon>
        <taxon>Embryophyta</taxon>
        <taxon>Tracheophyta</taxon>
        <taxon>Spermatophyta</taxon>
        <taxon>Magnoliopsida</taxon>
        <taxon>eudicotyledons</taxon>
        <taxon>Gunneridae</taxon>
        <taxon>Pentapetalae</taxon>
        <taxon>rosids</taxon>
        <taxon>malvids</taxon>
        <taxon>Sapindales</taxon>
        <taxon>Sapindaceae</taxon>
        <taxon>Hippocastanoideae</taxon>
        <taxon>Acereae</taxon>
        <taxon>Dipteronia</taxon>
    </lineage>
</organism>
<proteinExistence type="predicted"/>
<keyword evidence="2" id="KW-1185">Reference proteome</keyword>
<protein>
    <submittedName>
        <fullName evidence="1">Uncharacterized protein</fullName>
    </submittedName>
</protein>
<dbReference type="AlphaFoldDB" id="A0AAE0AUM1"/>